<reference evidence="1" key="1">
    <citation type="journal article" date="2020" name="Stud. Mycol.">
        <title>101 Dothideomycetes genomes: a test case for predicting lifestyles and emergence of pathogens.</title>
        <authorList>
            <person name="Haridas S."/>
            <person name="Albert R."/>
            <person name="Binder M."/>
            <person name="Bloem J."/>
            <person name="Labutti K."/>
            <person name="Salamov A."/>
            <person name="Andreopoulos B."/>
            <person name="Baker S."/>
            <person name="Barry K."/>
            <person name="Bills G."/>
            <person name="Bluhm B."/>
            <person name="Cannon C."/>
            <person name="Castanera R."/>
            <person name="Culley D."/>
            <person name="Daum C."/>
            <person name="Ezra D."/>
            <person name="Gonzalez J."/>
            <person name="Henrissat B."/>
            <person name="Kuo A."/>
            <person name="Liang C."/>
            <person name="Lipzen A."/>
            <person name="Lutzoni F."/>
            <person name="Magnuson J."/>
            <person name="Mondo S."/>
            <person name="Nolan M."/>
            <person name="Ohm R."/>
            <person name="Pangilinan J."/>
            <person name="Park H.-J."/>
            <person name="Ramirez L."/>
            <person name="Alfaro M."/>
            <person name="Sun H."/>
            <person name="Tritt A."/>
            <person name="Yoshinaga Y."/>
            <person name="Zwiers L.-H."/>
            <person name="Turgeon B."/>
            <person name="Goodwin S."/>
            <person name="Spatafora J."/>
            <person name="Crous P."/>
            <person name="Grigoriev I."/>
        </authorList>
    </citation>
    <scope>NUCLEOTIDE SEQUENCE</scope>
    <source>
        <strain evidence="1">CBS 279.74</strain>
    </source>
</reference>
<protein>
    <submittedName>
        <fullName evidence="1">Uncharacterized protein</fullName>
    </submittedName>
</protein>
<name>A0A6G1JXW9_9PLEO</name>
<dbReference type="OrthoDB" id="5366687at2759"/>
<keyword evidence="2" id="KW-1185">Reference proteome</keyword>
<proteinExistence type="predicted"/>
<sequence>MDEHMVGTLMSTIELIASTLDTAPDSWRDQLQAIRNITATLELLDDTPNQVRKHWQLPLISVFQRVAYADADNGGVLDIANWCLRQMLRLLLVHPDDVDLLALVGWNWLLRSQKFLARIHCAEWESVSSETSQIHSLSQSEEQRQAITAAVQAEDRLQTADYVEARGTLLPAVDYLRRATAVAQAQEKITGLLLSNTAEACMSLGNVSSPRINHKYFTEALAYLRVASDIPNYSLPLHLQQYLEEYGPLESRD</sequence>
<evidence type="ECO:0000313" key="2">
    <source>
        <dbReference type="Proteomes" id="UP000799428"/>
    </source>
</evidence>
<dbReference type="EMBL" id="MU005779">
    <property type="protein sequence ID" value="KAF2705330.1"/>
    <property type="molecule type" value="Genomic_DNA"/>
</dbReference>
<dbReference type="Proteomes" id="UP000799428">
    <property type="component" value="Unassembled WGS sequence"/>
</dbReference>
<dbReference type="AlphaFoldDB" id="A0A6G1JXW9"/>
<evidence type="ECO:0000313" key="1">
    <source>
        <dbReference type="EMBL" id="KAF2705330.1"/>
    </source>
</evidence>
<accession>A0A6G1JXW9</accession>
<organism evidence="1 2">
    <name type="scientific">Pleomassaria siparia CBS 279.74</name>
    <dbReference type="NCBI Taxonomy" id="1314801"/>
    <lineage>
        <taxon>Eukaryota</taxon>
        <taxon>Fungi</taxon>
        <taxon>Dikarya</taxon>
        <taxon>Ascomycota</taxon>
        <taxon>Pezizomycotina</taxon>
        <taxon>Dothideomycetes</taxon>
        <taxon>Pleosporomycetidae</taxon>
        <taxon>Pleosporales</taxon>
        <taxon>Pleomassariaceae</taxon>
        <taxon>Pleomassaria</taxon>
    </lineage>
</organism>
<gene>
    <name evidence="1" type="ORF">K504DRAFT_440449</name>
</gene>